<evidence type="ECO:0000313" key="3">
    <source>
        <dbReference type="Proteomes" id="UP000799779"/>
    </source>
</evidence>
<proteinExistence type="predicted"/>
<organism evidence="2 3">
    <name type="scientific">Amniculicola lignicola CBS 123094</name>
    <dbReference type="NCBI Taxonomy" id="1392246"/>
    <lineage>
        <taxon>Eukaryota</taxon>
        <taxon>Fungi</taxon>
        <taxon>Dikarya</taxon>
        <taxon>Ascomycota</taxon>
        <taxon>Pezizomycotina</taxon>
        <taxon>Dothideomycetes</taxon>
        <taxon>Pleosporomycetidae</taxon>
        <taxon>Pleosporales</taxon>
        <taxon>Amniculicolaceae</taxon>
        <taxon>Amniculicola</taxon>
    </lineage>
</organism>
<keyword evidence="3" id="KW-1185">Reference proteome</keyword>
<keyword evidence="1" id="KW-0472">Membrane</keyword>
<reference evidence="2" key="1">
    <citation type="journal article" date="2020" name="Stud. Mycol.">
        <title>101 Dothideomycetes genomes: a test case for predicting lifestyles and emergence of pathogens.</title>
        <authorList>
            <person name="Haridas S."/>
            <person name="Albert R."/>
            <person name="Binder M."/>
            <person name="Bloem J."/>
            <person name="Labutti K."/>
            <person name="Salamov A."/>
            <person name="Andreopoulos B."/>
            <person name="Baker S."/>
            <person name="Barry K."/>
            <person name="Bills G."/>
            <person name="Bluhm B."/>
            <person name="Cannon C."/>
            <person name="Castanera R."/>
            <person name="Culley D."/>
            <person name="Daum C."/>
            <person name="Ezra D."/>
            <person name="Gonzalez J."/>
            <person name="Henrissat B."/>
            <person name="Kuo A."/>
            <person name="Liang C."/>
            <person name="Lipzen A."/>
            <person name="Lutzoni F."/>
            <person name="Magnuson J."/>
            <person name="Mondo S."/>
            <person name="Nolan M."/>
            <person name="Ohm R."/>
            <person name="Pangilinan J."/>
            <person name="Park H.-J."/>
            <person name="Ramirez L."/>
            <person name="Alfaro M."/>
            <person name="Sun H."/>
            <person name="Tritt A."/>
            <person name="Yoshinaga Y."/>
            <person name="Zwiers L.-H."/>
            <person name="Turgeon B."/>
            <person name="Goodwin S."/>
            <person name="Spatafora J."/>
            <person name="Crous P."/>
            <person name="Grigoriev I."/>
        </authorList>
    </citation>
    <scope>NUCLEOTIDE SEQUENCE</scope>
    <source>
        <strain evidence="2">CBS 123094</strain>
    </source>
</reference>
<feature type="transmembrane region" description="Helical" evidence="1">
    <location>
        <begin position="596"/>
        <end position="617"/>
    </location>
</feature>
<name>A0A6A5W6D1_9PLEO</name>
<dbReference type="EMBL" id="ML977626">
    <property type="protein sequence ID" value="KAF1996369.1"/>
    <property type="molecule type" value="Genomic_DNA"/>
</dbReference>
<keyword evidence="1" id="KW-1133">Transmembrane helix</keyword>
<gene>
    <name evidence="2" type="ORF">P154DRAFT_579965</name>
</gene>
<dbReference type="OrthoDB" id="3797833at2759"/>
<feature type="transmembrane region" description="Helical" evidence="1">
    <location>
        <begin position="35"/>
        <end position="56"/>
    </location>
</feature>
<keyword evidence="1" id="KW-0812">Transmembrane</keyword>
<dbReference type="AlphaFoldDB" id="A0A6A5W6D1"/>
<protein>
    <submittedName>
        <fullName evidence="2">Uncharacterized protein</fullName>
    </submittedName>
</protein>
<evidence type="ECO:0000313" key="2">
    <source>
        <dbReference type="EMBL" id="KAF1996369.1"/>
    </source>
</evidence>
<evidence type="ECO:0000256" key="1">
    <source>
        <dbReference type="SAM" id="Phobius"/>
    </source>
</evidence>
<sequence>MPLLPKIQSEHVRTGWWQNLTAPPHRQYLWTAKNFQALMFFGCIGICGTIASNSLWTLTLHFLQPTVHIPDSDDPRPKLSRIHAIRALSESMRNAKEDLKLIWKVERGFRRQLSMSVRAITGNPRQIIRRLDHPIEQQFGIFAIANIATFVVLGIFVPFLLAEGLQGETIVQPEDQFHNRFTNHCLFQGTAAQSEYVRRAVRWSFNECIERGGEWGESARCVTIRKALPPYRKETIQPTDPIFAKKPYLFLHENGIADTRAIKLSRNLTYKDIGMNIKSGGLSILHELVCIPIDLDGFISHPNGTHQLKFRDFLPRDDPDSDLLSDSNFHIHDTMILKTSNAAGSGHEMDEWHFNQGPDVVERDIRNLTQGRSDIFFQRDMDGVLPWITTKPIRIEDVTGGGRLGLIQAITHERLNFHLQNFLITLKPAWFPDGQSVGPLDDPIFGAFDLNESGKSRQDREVLAIGCAEVFKSCSISNCVAVPMPSGRSDGPMEPWLASCYKSIMSVWANTIVNPLYSRPDSWGYWPNTRILRGHRHWYEDVEERFLHSMLRVQYATTAAAEHDSVSPQMSFGIYKTPDDNMHMLYLNSDFTNINIWGTLALLGAYFYIIIGSYWLILLSPLTLSAKLVTDTAIFCMNTLHALGIKIWNSLPMVCQCNAGSTPLTGDSVLVSLGAIQTGSWQIQRRKRHTGMQRTIDSVDIPVAQGQQS</sequence>
<dbReference type="Proteomes" id="UP000799779">
    <property type="component" value="Unassembled WGS sequence"/>
</dbReference>
<feature type="transmembrane region" description="Helical" evidence="1">
    <location>
        <begin position="139"/>
        <end position="161"/>
    </location>
</feature>
<accession>A0A6A5W6D1</accession>